<evidence type="ECO:0000313" key="2">
    <source>
        <dbReference type="Proteomes" id="UP000039046"/>
    </source>
</evidence>
<proteinExistence type="predicted"/>
<reference evidence="1 2" key="1">
    <citation type="journal article" date="2015" name="Genome Announc.">
        <title>Draft Genome Sequence and Gene Annotation of the Entomopathogenic Fungus Verticillium hemipterigenum.</title>
        <authorList>
            <person name="Horn F."/>
            <person name="Habel A."/>
            <person name="Scharf D.H."/>
            <person name="Dworschak J."/>
            <person name="Brakhage A.A."/>
            <person name="Guthke R."/>
            <person name="Hertweck C."/>
            <person name="Linde J."/>
        </authorList>
    </citation>
    <scope>NUCLEOTIDE SEQUENCE [LARGE SCALE GENOMIC DNA]</scope>
</reference>
<sequence>MKLLAFASTVTAAATGFRASTGTLIFNGTTYETHDLQNGLDAARAFGGEGIYWAVSNKRVDKRQTVNCQGFESSRLVGDGNPHQNFQITQKTEPFGCPGTSGSQGYSDTVGWSVNGGANIPFISGGFAVSESHSQTTTFGSSCKGGNGFVLVNGCLQSAMALTAYTVNHCIHYSGKGCEDLEDSCAVKIIYAPNSDGKGSHFFTSYTVDHYNLIGCQQNGHVDLYYSGPRGSSSWWDGKPYILVSDVYMQAAEPYGVHVPMSVGAAWAAAEHP</sequence>
<dbReference type="EMBL" id="CDHN01000006">
    <property type="protein sequence ID" value="CEJ94272.1"/>
    <property type="molecule type" value="Genomic_DNA"/>
</dbReference>
<dbReference type="OrthoDB" id="3641682at2759"/>
<protein>
    <submittedName>
        <fullName evidence="1">Uncharacterized protein</fullName>
    </submittedName>
</protein>
<keyword evidence="2" id="KW-1185">Reference proteome</keyword>
<dbReference type="HOGENOM" id="CLU_1020092_0_0_1"/>
<dbReference type="Proteomes" id="UP000039046">
    <property type="component" value="Unassembled WGS sequence"/>
</dbReference>
<accession>A0A0A1TS79</accession>
<organism evidence="1 2">
    <name type="scientific">[Torrubiella] hemipterigena</name>
    <dbReference type="NCBI Taxonomy" id="1531966"/>
    <lineage>
        <taxon>Eukaryota</taxon>
        <taxon>Fungi</taxon>
        <taxon>Dikarya</taxon>
        <taxon>Ascomycota</taxon>
        <taxon>Pezizomycotina</taxon>
        <taxon>Sordariomycetes</taxon>
        <taxon>Hypocreomycetidae</taxon>
        <taxon>Hypocreales</taxon>
        <taxon>Clavicipitaceae</taxon>
        <taxon>Clavicipitaceae incertae sedis</taxon>
        <taxon>'Torrubiella' clade</taxon>
    </lineage>
</organism>
<dbReference type="AlphaFoldDB" id="A0A0A1TS79"/>
<evidence type="ECO:0000313" key="1">
    <source>
        <dbReference type="EMBL" id="CEJ94272.1"/>
    </source>
</evidence>
<name>A0A0A1TS79_9HYPO</name>
<gene>
    <name evidence="1" type="ORF">VHEMI09813</name>
</gene>